<organism evidence="1 2">
    <name type="scientific">Artemisia annua</name>
    <name type="common">Sweet wormwood</name>
    <dbReference type="NCBI Taxonomy" id="35608"/>
    <lineage>
        <taxon>Eukaryota</taxon>
        <taxon>Viridiplantae</taxon>
        <taxon>Streptophyta</taxon>
        <taxon>Embryophyta</taxon>
        <taxon>Tracheophyta</taxon>
        <taxon>Spermatophyta</taxon>
        <taxon>Magnoliopsida</taxon>
        <taxon>eudicotyledons</taxon>
        <taxon>Gunneridae</taxon>
        <taxon>Pentapetalae</taxon>
        <taxon>asterids</taxon>
        <taxon>campanulids</taxon>
        <taxon>Asterales</taxon>
        <taxon>Asteraceae</taxon>
        <taxon>Asteroideae</taxon>
        <taxon>Anthemideae</taxon>
        <taxon>Artemisiinae</taxon>
        <taxon>Artemisia</taxon>
    </lineage>
</organism>
<keyword evidence="2" id="KW-1185">Reference proteome</keyword>
<dbReference type="Proteomes" id="UP000245207">
    <property type="component" value="Unassembled WGS sequence"/>
</dbReference>
<accession>A0A2U1NI39</accession>
<evidence type="ECO:0000313" key="1">
    <source>
        <dbReference type="EMBL" id="PWA73148.1"/>
    </source>
</evidence>
<dbReference type="EMBL" id="PKPP01002782">
    <property type="protein sequence ID" value="PWA73148.1"/>
    <property type="molecule type" value="Genomic_DNA"/>
</dbReference>
<reference evidence="1 2" key="1">
    <citation type="journal article" date="2018" name="Mol. Plant">
        <title>The genome of Artemisia annua provides insight into the evolution of Asteraceae family and artemisinin biosynthesis.</title>
        <authorList>
            <person name="Shen Q."/>
            <person name="Zhang L."/>
            <person name="Liao Z."/>
            <person name="Wang S."/>
            <person name="Yan T."/>
            <person name="Shi P."/>
            <person name="Liu M."/>
            <person name="Fu X."/>
            <person name="Pan Q."/>
            <person name="Wang Y."/>
            <person name="Lv Z."/>
            <person name="Lu X."/>
            <person name="Zhang F."/>
            <person name="Jiang W."/>
            <person name="Ma Y."/>
            <person name="Chen M."/>
            <person name="Hao X."/>
            <person name="Li L."/>
            <person name="Tang Y."/>
            <person name="Lv G."/>
            <person name="Zhou Y."/>
            <person name="Sun X."/>
            <person name="Brodelius P.E."/>
            <person name="Rose J.K.C."/>
            <person name="Tang K."/>
        </authorList>
    </citation>
    <scope>NUCLEOTIDE SEQUENCE [LARGE SCALE GENOMIC DNA]</scope>
    <source>
        <strain evidence="2">cv. Huhao1</strain>
        <tissue evidence="1">Leaf</tissue>
    </source>
</reference>
<name>A0A2U1NI39_ARTAN</name>
<evidence type="ECO:0000313" key="2">
    <source>
        <dbReference type="Proteomes" id="UP000245207"/>
    </source>
</evidence>
<proteinExistence type="predicted"/>
<dbReference type="OrthoDB" id="550780at2759"/>
<comment type="caution">
    <text evidence="1">The sequence shown here is derived from an EMBL/GenBank/DDBJ whole genome shotgun (WGS) entry which is preliminary data.</text>
</comment>
<sequence length="75" mass="7817">MNANEGNASGCSGDIKNFRKNGKLEQVVAICNSCTPNALGDPTVTLKDLSSTIHHEFLTKGGYGNTITVGAALIH</sequence>
<dbReference type="AlphaFoldDB" id="A0A2U1NI39"/>
<protein>
    <submittedName>
        <fullName evidence="1">Uncharacterized protein</fullName>
    </submittedName>
</protein>
<gene>
    <name evidence="1" type="ORF">CTI12_AA262980</name>
</gene>